<dbReference type="SUPFAM" id="SSF48498">
    <property type="entry name" value="Tetracyclin repressor-like, C-terminal domain"/>
    <property type="match status" value="1"/>
</dbReference>
<dbReference type="PANTHER" id="PTHR30055">
    <property type="entry name" value="HTH-TYPE TRANSCRIPTIONAL REGULATOR RUTR"/>
    <property type="match status" value="1"/>
</dbReference>
<organism evidence="7 8">
    <name type="scientific">Paractinoplanes atraurantiacus</name>
    <dbReference type="NCBI Taxonomy" id="1036182"/>
    <lineage>
        <taxon>Bacteria</taxon>
        <taxon>Bacillati</taxon>
        <taxon>Actinomycetota</taxon>
        <taxon>Actinomycetes</taxon>
        <taxon>Micromonosporales</taxon>
        <taxon>Micromonosporaceae</taxon>
        <taxon>Paractinoplanes</taxon>
    </lineage>
</organism>
<dbReference type="AlphaFoldDB" id="A0A285JSR3"/>
<dbReference type="Pfam" id="PF00440">
    <property type="entry name" value="TetR_N"/>
    <property type="match status" value="1"/>
</dbReference>
<evidence type="ECO:0000313" key="7">
    <source>
        <dbReference type="EMBL" id="SNY62386.1"/>
    </source>
</evidence>
<feature type="DNA-binding region" description="H-T-H motif" evidence="5">
    <location>
        <begin position="18"/>
        <end position="37"/>
    </location>
</feature>
<evidence type="ECO:0000256" key="4">
    <source>
        <dbReference type="ARBA" id="ARBA00023163"/>
    </source>
</evidence>
<reference evidence="7 8" key="1">
    <citation type="submission" date="2017-09" db="EMBL/GenBank/DDBJ databases">
        <authorList>
            <person name="Ehlers B."/>
            <person name="Leendertz F.H."/>
        </authorList>
    </citation>
    <scope>NUCLEOTIDE SEQUENCE [LARGE SCALE GENOMIC DNA]</scope>
    <source>
        <strain evidence="7 8">CGMCC 4.6857</strain>
    </source>
</reference>
<keyword evidence="4" id="KW-0804">Transcription</keyword>
<dbReference type="EMBL" id="OBDY01000023">
    <property type="protein sequence ID" value="SNY62386.1"/>
    <property type="molecule type" value="Genomic_DNA"/>
</dbReference>
<dbReference type="InterPro" id="IPR050109">
    <property type="entry name" value="HTH-type_TetR-like_transc_reg"/>
</dbReference>
<evidence type="ECO:0000256" key="1">
    <source>
        <dbReference type="ARBA" id="ARBA00022491"/>
    </source>
</evidence>
<keyword evidence="1" id="KW-0678">Repressor</keyword>
<accession>A0A285JSR3</accession>
<dbReference type="InterPro" id="IPR036271">
    <property type="entry name" value="Tet_transcr_reg_TetR-rel_C_sf"/>
</dbReference>
<keyword evidence="2" id="KW-0805">Transcription regulation</keyword>
<name>A0A285JSR3_9ACTN</name>
<dbReference type="GO" id="GO:0045892">
    <property type="term" value="P:negative regulation of DNA-templated transcription"/>
    <property type="evidence" value="ECO:0007669"/>
    <property type="project" value="InterPro"/>
</dbReference>
<dbReference type="InterPro" id="IPR003012">
    <property type="entry name" value="Tet_transcr_reg_TetR"/>
</dbReference>
<dbReference type="Gene3D" id="1.10.357.10">
    <property type="entry name" value="Tetracycline Repressor, domain 2"/>
    <property type="match status" value="1"/>
</dbReference>
<sequence>MAERALQIGDEYGLEAVTIRRLAQELGVTPMALYWHFKNKEELLLGIADHALSTVRADREADDPWQKQVRAMVEALLAVMRKHPILPDLLALVEKSRTASFTRASNDALMLLTRAGFTVQEGYWIASYLMHGVIGLLQAQPEGPPHASPEEIAEWRRQRRMELVCLPPDQFPMMVRFGETYAEAADPERYFAFGVDLLLAAVEKMAEGPAGASPTGP</sequence>
<dbReference type="InterPro" id="IPR004111">
    <property type="entry name" value="Repressor_TetR_C"/>
</dbReference>
<dbReference type="InterPro" id="IPR001647">
    <property type="entry name" value="HTH_TetR"/>
</dbReference>
<dbReference type="PRINTS" id="PR00400">
    <property type="entry name" value="TETREPRESSOR"/>
</dbReference>
<evidence type="ECO:0000256" key="5">
    <source>
        <dbReference type="PROSITE-ProRule" id="PRU00335"/>
    </source>
</evidence>
<evidence type="ECO:0000256" key="3">
    <source>
        <dbReference type="ARBA" id="ARBA00023125"/>
    </source>
</evidence>
<dbReference type="Pfam" id="PF02909">
    <property type="entry name" value="TetR_C_1"/>
    <property type="match status" value="1"/>
</dbReference>
<evidence type="ECO:0000256" key="2">
    <source>
        <dbReference type="ARBA" id="ARBA00023015"/>
    </source>
</evidence>
<dbReference type="PANTHER" id="PTHR30055:SF151">
    <property type="entry name" value="TRANSCRIPTIONAL REGULATORY PROTEIN"/>
    <property type="match status" value="1"/>
</dbReference>
<evidence type="ECO:0000313" key="8">
    <source>
        <dbReference type="Proteomes" id="UP000219612"/>
    </source>
</evidence>
<keyword evidence="8" id="KW-1185">Reference proteome</keyword>
<gene>
    <name evidence="7" type="ORF">SAMN05421748_123139</name>
</gene>
<feature type="domain" description="HTH tetR-type" evidence="6">
    <location>
        <begin position="1"/>
        <end position="55"/>
    </location>
</feature>
<dbReference type="PROSITE" id="PS50977">
    <property type="entry name" value="HTH_TETR_2"/>
    <property type="match status" value="1"/>
</dbReference>
<dbReference type="GO" id="GO:0003700">
    <property type="term" value="F:DNA-binding transcription factor activity"/>
    <property type="evidence" value="ECO:0007669"/>
    <property type="project" value="TreeGrafter"/>
</dbReference>
<proteinExistence type="predicted"/>
<dbReference type="GO" id="GO:0046677">
    <property type="term" value="P:response to antibiotic"/>
    <property type="evidence" value="ECO:0007669"/>
    <property type="project" value="InterPro"/>
</dbReference>
<evidence type="ECO:0000259" key="6">
    <source>
        <dbReference type="PROSITE" id="PS50977"/>
    </source>
</evidence>
<dbReference type="InterPro" id="IPR009057">
    <property type="entry name" value="Homeodomain-like_sf"/>
</dbReference>
<dbReference type="SUPFAM" id="SSF46689">
    <property type="entry name" value="Homeodomain-like"/>
    <property type="match status" value="1"/>
</dbReference>
<keyword evidence="3 5" id="KW-0238">DNA-binding</keyword>
<dbReference type="GO" id="GO:0000976">
    <property type="term" value="F:transcription cis-regulatory region binding"/>
    <property type="evidence" value="ECO:0007669"/>
    <property type="project" value="TreeGrafter"/>
</dbReference>
<protein>
    <submittedName>
        <fullName evidence="7">Tetracyclin repressor, C-terminal all-alpha domain</fullName>
    </submittedName>
</protein>
<dbReference type="Proteomes" id="UP000219612">
    <property type="component" value="Unassembled WGS sequence"/>
</dbReference>